<evidence type="ECO:0000313" key="3">
    <source>
        <dbReference type="Proteomes" id="UP000188320"/>
    </source>
</evidence>
<keyword evidence="1" id="KW-1133">Transmembrane helix</keyword>
<gene>
    <name evidence="2" type="ORF">AX774_g6876</name>
</gene>
<reference evidence="3" key="1">
    <citation type="submission" date="2017-01" db="EMBL/GenBank/DDBJ databases">
        <authorList>
            <person name="Wang Y."/>
            <person name="White M."/>
            <person name="Kvist S."/>
            <person name="Moncalvo J.-M."/>
        </authorList>
    </citation>
    <scope>NUCLEOTIDE SEQUENCE [LARGE SCALE GENOMIC DNA]</scope>
    <source>
        <strain evidence="3">COL-18-3</strain>
    </source>
</reference>
<evidence type="ECO:0000256" key="1">
    <source>
        <dbReference type="SAM" id="Phobius"/>
    </source>
</evidence>
<proteinExistence type="predicted"/>
<keyword evidence="1" id="KW-0812">Transmembrane</keyword>
<accession>A0A1R1PFC6</accession>
<protein>
    <submittedName>
        <fullName evidence="2">Uncharacterized protein</fullName>
    </submittedName>
</protein>
<name>A0A1R1PFC6_ZANCU</name>
<feature type="transmembrane region" description="Helical" evidence="1">
    <location>
        <begin position="125"/>
        <end position="146"/>
    </location>
</feature>
<dbReference type="EMBL" id="LSSK01001445">
    <property type="protein sequence ID" value="OMH79705.1"/>
    <property type="molecule type" value="Genomic_DNA"/>
</dbReference>
<dbReference type="AlphaFoldDB" id="A0A1R1PFC6"/>
<organism evidence="2 3">
    <name type="scientific">Zancudomyces culisetae</name>
    <name type="common">Gut fungus</name>
    <name type="synonym">Smittium culisetae</name>
    <dbReference type="NCBI Taxonomy" id="1213189"/>
    <lineage>
        <taxon>Eukaryota</taxon>
        <taxon>Fungi</taxon>
        <taxon>Fungi incertae sedis</taxon>
        <taxon>Zoopagomycota</taxon>
        <taxon>Kickxellomycotina</taxon>
        <taxon>Harpellomycetes</taxon>
        <taxon>Harpellales</taxon>
        <taxon>Legeriomycetaceae</taxon>
        <taxon>Zancudomyces</taxon>
    </lineage>
</organism>
<keyword evidence="3" id="KW-1185">Reference proteome</keyword>
<comment type="caution">
    <text evidence="2">The sequence shown here is derived from an EMBL/GenBank/DDBJ whole genome shotgun (WGS) entry which is preliminary data.</text>
</comment>
<evidence type="ECO:0000313" key="2">
    <source>
        <dbReference type="EMBL" id="OMH79705.1"/>
    </source>
</evidence>
<sequence length="420" mass="46584">MDNKKVPVKKYTGIPNGNGSIVIEPEKSWITTSQLDTVDNNINTETKYQFGFEIVPNGEAPVGPDSPSVFLVHNTDYSTLKNSNAEPQDSSITGSVDSLFNNSRQNNTKDINGYEPERLALFEKIVIAFGVILGLLVLCFVLYLVLKRQKEKRKRRRMSRDAVFNVVDKDYPNTESSIKFLNSALSGSDYFSGIKSSSTNNIQNDTSSSYNIIGTDPPLFRNQLNNNSNSTQQISMSGSALKAELKAKVNGTTQSPRSSNTSTLHNFSLLYATTHGTPLEENNTPTAFTGILNSKSAGWSMQPKTINDYNKGRLSQTLGDGADINNAQKSIRRAQHTSSLSTIDAKIIGEEFRKALEKAPAEDELYITEKGLREKKDSGEYWREGMAFTRMKRVLSNDLSVIKTVECKPVAAVFDSNLRW</sequence>
<dbReference type="Proteomes" id="UP000188320">
    <property type="component" value="Unassembled WGS sequence"/>
</dbReference>
<keyword evidence="1" id="KW-0472">Membrane</keyword>